<organism evidence="2 3">
    <name type="scientific">Dyadobacter soli</name>
    <dbReference type="NCBI Taxonomy" id="659014"/>
    <lineage>
        <taxon>Bacteria</taxon>
        <taxon>Pseudomonadati</taxon>
        <taxon>Bacteroidota</taxon>
        <taxon>Cytophagia</taxon>
        <taxon>Cytophagales</taxon>
        <taxon>Spirosomataceae</taxon>
        <taxon>Dyadobacter</taxon>
    </lineage>
</organism>
<dbReference type="AlphaFoldDB" id="A0A1G7EEF7"/>
<feature type="compositionally biased region" description="Low complexity" evidence="1">
    <location>
        <begin position="91"/>
        <end position="102"/>
    </location>
</feature>
<dbReference type="Proteomes" id="UP000198748">
    <property type="component" value="Unassembled WGS sequence"/>
</dbReference>
<gene>
    <name evidence="2" type="ORF">SAMN04487996_10641</name>
</gene>
<protein>
    <submittedName>
        <fullName evidence="2">Uncharacterized protein</fullName>
    </submittedName>
</protein>
<dbReference type="STRING" id="659014.SAMN04487996_10641"/>
<evidence type="ECO:0000313" key="2">
    <source>
        <dbReference type="EMBL" id="SDE62021.1"/>
    </source>
</evidence>
<evidence type="ECO:0000313" key="3">
    <source>
        <dbReference type="Proteomes" id="UP000198748"/>
    </source>
</evidence>
<keyword evidence="3" id="KW-1185">Reference proteome</keyword>
<dbReference type="RefSeq" id="WP_090149057.1">
    <property type="nucleotide sequence ID" value="NZ_FNAN01000006.1"/>
</dbReference>
<feature type="region of interest" description="Disordered" evidence="1">
    <location>
        <begin position="82"/>
        <end position="102"/>
    </location>
</feature>
<name>A0A1G7EEF7_9BACT</name>
<dbReference type="OrthoDB" id="961881at2"/>
<proteinExistence type="predicted"/>
<evidence type="ECO:0000256" key="1">
    <source>
        <dbReference type="SAM" id="MobiDB-lite"/>
    </source>
</evidence>
<dbReference type="EMBL" id="FNAN01000006">
    <property type="protein sequence ID" value="SDE62021.1"/>
    <property type="molecule type" value="Genomic_DNA"/>
</dbReference>
<accession>A0A1G7EEF7</accession>
<sequence>MEPVSLTKEMLLMLYERKDVKRRMFLYMHYQRLFAQYYSMGFLVELINQDLGKPVVSTGDIKYIRANAHRWRSELIPEGVKNAGGERQIQTDTGGDLDLTTA</sequence>
<reference evidence="3" key="1">
    <citation type="submission" date="2016-10" db="EMBL/GenBank/DDBJ databases">
        <authorList>
            <person name="Varghese N."/>
            <person name="Submissions S."/>
        </authorList>
    </citation>
    <scope>NUCLEOTIDE SEQUENCE [LARGE SCALE GENOMIC DNA]</scope>
    <source>
        <strain evidence="3">DSM 25329</strain>
    </source>
</reference>